<evidence type="ECO:0000313" key="2">
    <source>
        <dbReference type="Proteomes" id="UP000028252"/>
    </source>
</evidence>
<accession>A0A081FU64</accession>
<protein>
    <submittedName>
        <fullName evidence="1">Uncharacterized protein</fullName>
    </submittedName>
</protein>
<reference evidence="1 2" key="1">
    <citation type="submission" date="2014-04" db="EMBL/GenBank/DDBJ databases">
        <title>Marinobacterium kochiensis sp. nov., isolated from sediment sample collected from Kochi backwaters in Kerala, India.</title>
        <authorList>
            <person name="Singh A."/>
            <person name="Pinnaka A.K."/>
        </authorList>
    </citation>
    <scope>NUCLEOTIDE SEQUENCE [LARGE SCALE GENOMIC DNA]</scope>
    <source>
        <strain evidence="1 2">AK27</strain>
    </source>
</reference>
<dbReference type="PATRIC" id="fig|1232683.4.peg.3671"/>
<proteinExistence type="predicted"/>
<dbReference type="RefSeq" id="WP_036191247.1">
    <property type="nucleotide sequence ID" value="NZ_JMQN01000057.1"/>
</dbReference>
<evidence type="ECO:0000313" key="1">
    <source>
        <dbReference type="EMBL" id="KEA62069.1"/>
    </source>
</evidence>
<gene>
    <name evidence="1" type="ORF">ADIMK_3730</name>
</gene>
<comment type="caution">
    <text evidence="1">The sequence shown here is derived from an EMBL/GenBank/DDBJ whole genome shotgun (WGS) entry which is preliminary data.</text>
</comment>
<dbReference type="AlphaFoldDB" id="A0A081FU64"/>
<dbReference type="OrthoDB" id="5625447at2"/>
<dbReference type="eggNOG" id="ENOG503351I">
    <property type="taxonomic scope" value="Bacteria"/>
</dbReference>
<dbReference type="STRING" id="1232683.ADIMK_3730"/>
<name>A0A081FU64_9GAMM</name>
<sequence length="91" mass="10325">MLTYEECLAMSELTEEEIAAIAEHEHMDTMIAMALGHYLVTHDGEQKIRQIILDDINDARRAGNHERERVLRAVLQHFIATHPAHSHSAVA</sequence>
<keyword evidence="2" id="KW-1185">Reference proteome</keyword>
<dbReference type="EMBL" id="JMQN01000057">
    <property type="protein sequence ID" value="KEA62069.1"/>
    <property type="molecule type" value="Genomic_DNA"/>
</dbReference>
<organism evidence="1 2">
    <name type="scientific">Marinobacterium lacunae</name>
    <dbReference type="NCBI Taxonomy" id="1232683"/>
    <lineage>
        <taxon>Bacteria</taxon>
        <taxon>Pseudomonadati</taxon>
        <taxon>Pseudomonadota</taxon>
        <taxon>Gammaproteobacteria</taxon>
        <taxon>Oceanospirillales</taxon>
        <taxon>Oceanospirillaceae</taxon>
        <taxon>Marinobacterium</taxon>
    </lineage>
</organism>
<dbReference type="Proteomes" id="UP000028252">
    <property type="component" value="Unassembled WGS sequence"/>
</dbReference>